<dbReference type="SMART" id="SM00316">
    <property type="entry name" value="S1"/>
    <property type="match status" value="1"/>
</dbReference>
<evidence type="ECO:0000256" key="7">
    <source>
        <dbReference type="HAMAP-Rule" id="MF_01895"/>
    </source>
</evidence>
<dbReference type="HAMAP" id="MF_01895">
    <property type="entry name" value="RNase_R"/>
    <property type="match status" value="1"/>
</dbReference>
<dbReference type="SUPFAM" id="SSF50249">
    <property type="entry name" value="Nucleic acid-binding proteins"/>
    <property type="match status" value="2"/>
</dbReference>
<keyword evidence="4 7" id="KW-0378">Hydrolase</keyword>
<dbReference type="PROSITE" id="PS50126">
    <property type="entry name" value="S1"/>
    <property type="match status" value="1"/>
</dbReference>
<dbReference type="PANTHER" id="PTHR23355:SF9">
    <property type="entry name" value="DIS3-LIKE EXONUCLEASE 2"/>
    <property type="match status" value="1"/>
</dbReference>
<dbReference type="GO" id="GO:0006402">
    <property type="term" value="P:mRNA catabolic process"/>
    <property type="evidence" value="ECO:0007669"/>
    <property type="project" value="TreeGrafter"/>
</dbReference>
<proteinExistence type="inferred from homology"/>
<reference evidence="10" key="1">
    <citation type="submission" date="2020-06" db="EMBL/GenBank/DDBJ databases">
        <title>Stable isotope informed genome-resolved metagenomics uncovers potential trophic interactions in rhizosphere soil.</title>
        <authorList>
            <person name="Starr E.P."/>
            <person name="Shi S."/>
            <person name="Blazewicz S.J."/>
            <person name="Koch B.J."/>
            <person name="Probst A.J."/>
            <person name="Hungate B.A."/>
            <person name="Pett-Ridge J."/>
            <person name="Firestone M.K."/>
            <person name="Banfield J.F."/>
        </authorList>
    </citation>
    <scope>NUCLEOTIDE SEQUENCE</scope>
    <source>
        <strain evidence="10">YM_69_17</strain>
    </source>
</reference>
<dbReference type="Gene3D" id="2.40.50.140">
    <property type="entry name" value="Nucleic acid-binding proteins"/>
    <property type="match status" value="1"/>
</dbReference>
<evidence type="ECO:0000313" key="10">
    <source>
        <dbReference type="EMBL" id="MBW8727126.1"/>
    </source>
</evidence>
<evidence type="ECO:0000256" key="6">
    <source>
        <dbReference type="ARBA" id="ARBA00022884"/>
    </source>
</evidence>
<dbReference type="InterPro" id="IPR012340">
    <property type="entry name" value="NA-bd_OB-fold"/>
</dbReference>
<evidence type="ECO:0000256" key="1">
    <source>
        <dbReference type="ARBA" id="ARBA00001849"/>
    </source>
</evidence>
<dbReference type="InterPro" id="IPR022966">
    <property type="entry name" value="RNase_II/R_CS"/>
</dbReference>
<dbReference type="Proteomes" id="UP000700706">
    <property type="component" value="Unassembled WGS sequence"/>
</dbReference>
<protein>
    <recommendedName>
        <fullName evidence="7">Ribonuclease R</fullName>
        <shortName evidence="7">RNase R</shortName>
        <ecNumber evidence="7">3.1.13.1</ecNumber>
    </recommendedName>
</protein>
<keyword evidence="2 7" id="KW-0963">Cytoplasm</keyword>
<feature type="region of interest" description="Disordered" evidence="8">
    <location>
        <begin position="754"/>
        <end position="794"/>
    </location>
</feature>
<dbReference type="PANTHER" id="PTHR23355">
    <property type="entry name" value="RIBONUCLEASE"/>
    <property type="match status" value="1"/>
</dbReference>
<dbReference type="Pfam" id="PF00773">
    <property type="entry name" value="RNB"/>
    <property type="match status" value="1"/>
</dbReference>
<dbReference type="PROSITE" id="PS01175">
    <property type="entry name" value="RIBONUCLEASE_II"/>
    <property type="match status" value="1"/>
</dbReference>
<organism evidence="10 11">
    <name type="scientific">Inquilinus limosus</name>
    <dbReference type="NCBI Taxonomy" id="171674"/>
    <lineage>
        <taxon>Bacteria</taxon>
        <taxon>Pseudomonadati</taxon>
        <taxon>Pseudomonadota</taxon>
        <taxon>Alphaproteobacteria</taxon>
        <taxon>Rhodospirillales</taxon>
        <taxon>Rhodospirillaceae</taxon>
        <taxon>Inquilinus</taxon>
    </lineage>
</organism>
<dbReference type="EC" id="3.1.13.1" evidence="7"/>
<dbReference type="GO" id="GO:0005829">
    <property type="term" value="C:cytosol"/>
    <property type="evidence" value="ECO:0007669"/>
    <property type="project" value="TreeGrafter"/>
</dbReference>
<dbReference type="CDD" id="cd04471">
    <property type="entry name" value="S1_RNase_R"/>
    <property type="match status" value="1"/>
</dbReference>
<evidence type="ECO:0000313" key="11">
    <source>
        <dbReference type="Proteomes" id="UP000700706"/>
    </source>
</evidence>
<keyword evidence="6 7" id="KW-0694">RNA-binding</keyword>
<name>A0A952FRR6_9PROT</name>
<dbReference type="SMART" id="SM00955">
    <property type="entry name" value="RNB"/>
    <property type="match status" value="1"/>
</dbReference>
<dbReference type="InterPro" id="IPR001900">
    <property type="entry name" value="RNase_II/R"/>
</dbReference>
<dbReference type="GO" id="GO:0008859">
    <property type="term" value="F:exoribonuclease II activity"/>
    <property type="evidence" value="ECO:0007669"/>
    <property type="project" value="UniProtKB-UniRule"/>
</dbReference>
<evidence type="ECO:0000256" key="8">
    <source>
        <dbReference type="SAM" id="MobiDB-lite"/>
    </source>
</evidence>
<dbReference type="InterPro" id="IPR003029">
    <property type="entry name" value="S1_domain"/>
</dbReference>
<dbReference type="AlphaFoldDB" id="A0A952FRR6"/>
<dbReference type="EMBL" id="JAEKLZ010000255">
    <property type="protein sequence ID" value="MBW8727126.1"/>
    <property type="molecule type" value="Genomic_DNA"/>
</dbReference>
<evidence type="ECO:0000259" key="9">
    <source>
        <dbReference type="PROSITE" id="PS50126"/>
    </source>
</evidence>
<dbReference type="NCBIfam" id="TIGR00358">
    <property type="entry name" value="3_prime_RNase"/>
    <property type="match status" value="1"/>
</dbReference>
<dbReference type="InterPro" id="IPR004476">
    <property type="entry name" value="RNase_II/RNase_R"/>
</dbReference>
<gene>
    <name evidence="7 10" type="primary">rnr</name>
    <name evidence="10" type="ORF">JF625_18515</name>
</gene>
<feature type="domain" description="S1 motif" evidence="9">
    <location>
        <begin position="666"/>
        <end position="747"/>
    </location>
</feature>
<dbReference type="InterPro" id="IPR050180">
    <property type="entry name" value="RNR_Ribonuclease"/>
</dbReference>
<comment type="function">
    <text evidence="7">3'-5' exoribonuclease that releases 5'-nucleoside monophosphates and is involved in maturation of structured RNAs.</text>
</comment>
<comment type="catalytic activity">
    <reaction evidence="1 7">
        <text>Exonucleolytic cleavage in the 3'- to 5'-direction to yield nucleoside 5'-phosphates.</text>
        <dbReference type="EC" id="3.1.13.1"/>
    </reaction>
</comment>
<sequence>MNEPPNRKPPVRRPIKRKKVVKTVVPAKTPLGKGRKAAKPFPTREQIAEFLKSRDDTVGKREIARAFHITGDDRVRLKQLLQDMAEEGQLEKRRGRRMRAPGAAALPNVAVLRIVAIDSDGEALAQPVRWEDEEPPPRIAMAAEGRGQGALAVGDRVLARLQQDEDGGWTGRTMRRLENQADIRVVGVFRRGRDGQGRIVPADKRARDTWPVREGDTGGAKDGELVEALVEASDRLGPRRTVVSARYGDADDPRSISLIAIHAAGIPTEFRPKALAQAEAAEPAALGNRVDLRQIPLVTIDGADARDFDDAVWAEPDPDHPGGWHLIVAIADVAHYVPSGSPLDRDAFERGNSCYFPDRVVPMLPEALSNGLCSLRPNEDRACLAADLWIDQHGRLVRHRFRRGLMRSAARLTYEQVQAARDGQPDELTGPLLEPVIAPLYGAYEALLAAREKRGTLELDLPERKVNLGEDGRVASIGVRPRLDSHKLIEEFMIAANVAAAETLSDKSLPALYRVHDQPDRVRVESLKEFLEPLGYTLALGQVMRPRVFGQILARAVGRPEEPMVNEMVLRAQAQAIYSPDNLGHFGLALPRYAHFTSPIRRYADLTVHRGLIRLLHLGTDGATEEELSRLEEIGAHISVTERRAAQAERDAVDRYLASWLSDRIGAILPGRIGGVAKFGLFVKLDESGADGLVPISTLPDDYYDHDEAAHALVGRRWNRVFRLGARVRARVTEADPLTGSTVFALVDAGHGADVEGLPPLPGPDRRGPPRIGMRSGPRSGRKPGSGPPRGPRR</sequence>
<dbReference type="Pfam" id="PF00575">
    <property type="entry name" value="S1"/>
    <property type="match status" value="1"/>
</dbReference>
<dbReference type="GO" id="GO:0003723">
    <property type="term" value="F:RNA binding"/>
    <property type="evidence" value="ECO:0007669"/>
    <property type="project" value="UniProtKB-UniRule"/>
</dbReference>
<keyword evidence="3 7" id="KW-0540">Nuclease</keyword>
<dbReference type="NCBIfam" id="TIGR02063">
    <property type="entry name" value="RNase_R"/>
    <property type="match status" value="1"/>
</dbReference>
<comment type="subcellular location">
    <subcellularLocation>
        <location evidence="7">Cytoplasm</location>
    </subcellularLocation>
</comment>
<evidence type="ECO:0000256" key="5">
    <source>
        <dbReference type="ARBA" id="ARBA00022839"/>
    </source>
</evidence>
<dbReference type="InterPro" id="IPR011805">
    <property type="entry name" value="RNase_R"/>
</dbReference>
<comment type="similarity">
    <text evidence="7">Belongs to the RNR ribonuclease family. RNase R subfamily.</text>
</comment>
<feature type="compositionally biased region" description="Low complexity" evidence="8">
    <location>
        <begin position="775"/>
        <end position="785"/>
    </location>
</feature>
<evidence type="ECO:0000256" key="4">
    <source>
        <dbReference type="ARBA" id="ARBA00022801"/>
    </source>
</evidence>
<evidence type="ECO:0000256" key="3">
    <source>
        <dbReference type="ARBA" id="ARBA00022722"/>
    </source>
</evidence>
<keyword evidence="5 7" id="KW-0269">Exonuclease</keyword>
<evidence type="ECO:0000256" key="2">
    <source>
        <dbReference type="ARBA" id="ARBA00022490"/>
    </source>
</evidence>
<comment type="caution">
    <text evidence="10">The sequence shown here is derived from an EMBL/GenBank/DDBJ whole genome shotgun (WGS) entry which is preliminary data.</text>
</comment>
<accession>A0A952FRR6</accession>